<protein>
    <submittedName>
        <fullName evidence="3">Uncharacterized protein</fullName>
    </submittedName>
</protein>
<keyword evidence="2" id="KW-0812">Transmembrane</keyword>
<feature type="region of interest" description="Disordered" evidence="1">
    <location>
        <begin position="168"/>
        <end position="194"/>
    </location>
</feature>
<accession>A0A9P1IVJ6</accession>
<sequence length="194" mass="22489">MADDTATSISLLDLRDKNPEKEFNGFKDLVNFEACILSVSTFGILGIISASLPLTFSSFFVFLVILCCFTWCRVHGARLTRREHVFFDVRNLLEIAPNFEYESYKMSDDCMTPGEGFPQMENPGPQTIWEALFADENKIRMNTFYHEHYGPVYRNATKKYKEYEMQQKNECRTSIEPSSNDNSQQIKTARKEEN</sequence>
<organism evidence="3 4">
    <name type="scientific">Caenorhabditis angaria</name>
    <dbReference type="NCBI Taxonomy" id="860376"/>
    <lineage>
        <taxon>Eukaryota</taxon>
        <taxon>Metazoa</taxon>
        <taxon>Ecdysozoa</taxon>
        <taxon>Nematoda</taxon>
        <taxon>Chromadorea</taxon>
        <taxon>Rhabditida</taxon>
        <taxon>Rhabditina</taxon>
        <taxon>Rhabditomorpha</taxon>
        <taxon>Rhabditoidea</taxon>
        <taxon>Rhabditidae</taxon>
        <taxon>Peloderinae</taxon>
        <taxon>Caenorhabditis</taxon>
    </lineage>
</organism>
<evidence type="ECO:0000313" key="3">
    <source>
        <dbReference type="EMBL" id="CAI5452027.1"/>
    </source>
</evidence>
<feature type="transmembrane region" description="Helical" evidence="2">
    <location>
        <begin position="54"/>
        <end position="72"/>
    </location>
</feature>
<evidence type="ECO:0000256" key="1">
    <source>
        <dbReference type="SAM" id="MobiDB-lite"/>
    </source>
</evidence>
<reference evidence="3" key="1">
    <citation type="submission" date="2022-11" db="EMBL/GenBank/DDBJ databases">
        <authorList>
            <person name="Kikuchi T."/>
        </authorList>
    </citation>
    <scope>NUCLEOTIDE SEQUENCE</scope>
    <source>
        <strain evidence="3">PS1010</strain>
    </source>
</reference>
<gene>
    <name evidence="3" type="ORF">CAMP_LOCUS14664</name>
</gene>
<name>A0A9P1IVJ6_9PELO</name>
<keyword evidence="4" id="KW-1185">Reference proteome</keyword>
<dbReference type="OrthoDB" id="5862332at2759"/>
<feature type="compositionally biased region" description="Polar residues" evidence="1">
    <location>
        <begin position="175"/>
        <end position="187"/>
    </location>
</feature>
<comment type="caution">
    <text evidence="3">The sequence shown here is derived from an EMBL/GenBank/DDBJ whole genome shotgun (WGS) entry which is preliminary data.</text>
</comment>
<dbReference type="AlphaFoldDB" id="A0A9P1IVJ6"/>
<dbReference type="Proteomes" id="UP001152747">
    <property type="component" value="Unassembled WGS sequence"/>
</dbReference>
<proteinExistence type="predicted"/>
<evidence type="ECO:0000313" key="4">
    <source>
        <dbReference type="Proteomes" id="UP001152747"/>
    </source>
</evidence>
<keyword evidence="2" id="KW-0472">Membrane</keyword>
<evidence type="ECO:0000256" key="2">
    <source>
        <dbReference type="SAM" id="Phobius"/>
    </source>
</evidence>
<feature type="transmembrane region" description="Helical" evidence="2">
    <location>
        <begin position="29"/>
        <end position="48"/>
    </location>
</feature>
<dbReference type="EMBL" id="CANHGI010000005">
    <property type="protein sequence ID" value="CAI5452027.1"/>
    <property type="molecule type" value="Genomic_DNA"/>
</dbReference>
<keyword evidence="2" id="KW-1133">Transmembrane helix</keyword>